<reference evidence="7" key="1">
    <citation type="submission" date="2008-12" db="EMBL/GenBank/DDBJ databases">
        <title>Complete sequence of Chloroflexus aggregans DSM 9485.</title>
        <authorList>
            <consortium name="US DOE Joint Genome Institute"/>
            <person name="Lucas S."/>
            <person name="Copeland A."/>
            <person name="Lapidus A."/>
            <person name="Glavina del Rio T."/>
            <person name="Dalin E."/>
            <person name="Tice H."/>
            <person name="Pitluck S."/>
            <person name="Foster B."/>
            <person name="Larimer F."/>
            <person name="Land M."/>
            <person name="Hauser L."/>
            <person name="Kyrpides N."/>
            <person name="Mikhailova N."/>
            <person name="Bryant D."/>
            <person name="Richardson P."/>
        </authorList>
    </citation>
    <scope>NUCLEOTIDE SEQUENCE</scope>
    <source>
        <strain evidence="7">DSM 9485</strain>
    </source>
</reference>
<sequence length="129" mass="13912">MSGQRNLPKYLWFYSICLMIIAVVGGCNQTEPPDPITEGQRIYTIYCLGCHSLDPAGPAALGPPLAGIGTRAANNSEGLSATEWLRREIINPDVVVAPGYTAGLMPRTYGTDFRPVQLEALIAYLASLE</sequence>
<evidence type="ECO:0000256" key="4">
    <source>
        <dbReference type="PROSITE-ProRule" id="PRU00433"/>
    </source>
</evidence>
<dbReference type="Proteomes" id="UP000002508">
    <property type="component" value="Chromosome"/>
</dbReference>
<dbReference type="AlphaFoldDB" id="B8GAM1"/>
<dbReference type="PROSITE" id="PS51007">
    <property type="entry name" value="CYTC"/>
    <property type="match status" value="1"/>
</dbReference>
<evidence type="ECO:0000256" key="2">
    <source>
        <dbReference type="ARBA" id="ARBA00022723"/>
    </source>
</evidence>
<keyword evidence="1 4" id="KW-0349">Heme</keyword>
<evidence type="ECO:0000259" key="6">
    <source>
        <dbReference type="PROSITE" id="PS51007"/>
    </source>
</evidence>
<dbReference type="HOGENOM" id="CLU_1944892_0_0_0"/>
<protein>
    <submittedName>
        <fullName evidence="7">Cytochrome c class I</fullName>
    </submittedName>
</protein>
<dbReference type="eggNOG" id="COG2010">
    <property type="taxonomic scope" value="Bacteria"/>
</dbReference>
<dbReference type="Gene3D" id="1.10.760.10">
    <property type="entry name" value="Cytochrome c-like domain"/>
    <property type="match status" value="1"/>
</dbReference>
<proteinExistence type="predicted"/>
<name>B8GAM1_CHLAD</name>
<evidence type="ECO:0000256" key="3">
    <source>
        <dbReference type="ARBA" id="ARBA00023004"/>
    </source>
</evidence>
<dbReference type="OrthoDB" id="161435at2"/>
<dbReference type="PROSITE" id="PS51257">
    <property type="entry name" value="PROKAR_LIPOPROTEIN"/>
    <property type="match status" value="1"/>
</dbReference>
<evidence type="ECO:0000256" key="1">
    <source>
        <dbReference type="ARBA" id="ARBA00022617"/>
    </source>
</evidence>
<keyword evidence="3 4" id="KW-0408">Iron</keyword>
<feature type="transmembrane region" description="Helical" evidence="5">
    <location>
        <begin position="7"/>
        <end position="26"/>
    </location>
</feature>
<dbReference type="InterPro" id="IPR009056">
    <property type="entry name" value="Cyt_c-like_dom"/>
</dbReference>
<keyword evidence="5" id="KW-1133">Transmembrane helix</keyword>
<dbReference type="InterPro" id="IPR036909">
    <property type="entry name" value="Cyt_c-like_dom_sf"/>
</dbReference>
<dbReference type="EMBL" id="CP001337">
    <property type="protein sequence ID" value="ACL24610.1"/>
    <property type="molecule type" value="Genomic_DNA"/>
</dbReference>
<gene>
    <name evidence="7" type="ordered locus">Cagg_1709</name>
</gene>
<organism evidence="7 8">
    <name type="scientific">Chloroflexus aggregans (strain MD-66 / DSM 9485)</name>
    <dbReference type="NCBI Taxonomy" id="326427"/>
    <lineage>
        <taxon>Bacteria</taxon>
        <taxon>Bacillati</taxon>
        <taxon>Chloroflexota</taxon>
        <taxon>Chloroflexia</taxon>
        <taxon>Chloroflexales</taxon>
        <taxon>Chloroflexineae</taxon>
        <taxon>Chloroflexaceae</taxon>
        <taxon>Chloroflexus</taxon>
    </lineage>
</organism>
<dbReference type="GO" id="GO:0046872">
    <property type="term" value="F:metal ion binding"/>
    <property type="evidence" value="ECO:0007669"/>
    <property type="project" value="UniProtKB-KW"/>
</dbReference>
<dbReference type="SUPFAM" id="SSF46626">
    <property type="entry name" value="Cytochrome c"/>
    <property type="match status" value="1"/>
</dbReference>
<dbReference type="GO" id="GO:0009055">
    <property type="term" value="F:electron transfer activity"/>
    <property type="evidence" value="ECO:0007669"/>
    <property type="project" value="InterPro"/>
</dbReference>
<accession>B8GAM1</accession>
<dbReference type="Pfam" id="PF00034">
    <property type="entry name" value="Cytochrom_C"/>
    <property type="match status" value="1"/>
</dbReference>
<keyword evidence="5" id="KW-0472">Membrane</keyword>
<evidence type="ECO:0000256" key="5">
    <source>
        <dbReference type="SAM" id="Phobius"/>
    </source>
</evidence>
<evidence type="ECO:0000313" key="7">
    <source>
        <dbReference type="EMBL" id="ACL24610.1"/>
    </source>
</evidence>
<dbReference type="GO" id="GO:0020037">
    <property type="term" value="F:heme binding"/>
    <property type="evidence" value="ECO:0007669"/>
    <property type="project" value="InterPro"/>
</dbReference>
<dbReference type="KEGG" id="cag:Cagg_1709"/>
<keyword evidence="2 4" id="KW-0479">Metal-binding</keyword>
<evidence type="ECO:0000313" key="8">
    <source>
        <dbReference type="Proteomes" id="UP000002508"/>
    </source>
</evidence>
<keyword evidence="8" id="KW-1185">Reference proteome</keyword>
<dbReference type="STRING" id="326427.Cagg_1709"/>
<keyword evidence="5" id="KW-0812">Transmembrane</keyword>
<dbReference type="RefSeq" id="WP_015940469.1">
    <property type="nucleotide sequence ID" value="NC_011831.1"/>
</dbReference>
<feature type="domain" description="Cytochrome c" evidence="6">
    <location>
        <begin position="34"/>
        <end position="129"/>
    </location>
</feature>